<dbReference type="Proteomes" id="UP001317191">
    <property type="component" value="Unassembled WGS sequence"/>
</dbReference>
<keyword evidence="3" id="KW-1185">Reference proteome</keyword>
<dbReference type="Gene3D" id="2.60.120.10">
    <property type="entry name" value="Jelly Rolls"/>
    <property type="match status" value="1"/>
</dbReference>
<dbReference type="EMBL" id="JAMLJM010000008">
    <property type="protein sequence ID" value="MCL9809782.1"/>
    <property type="molecule type" value="Genomic_DNA"/>
</dbReference>
<dbReference type="Pfam" id="PF00027">
    <property type="entry name" value="cNMP_binding"/>
    <property type="match status" value="1"/>
</dbReference>
<dbReference type="CDD" id="cd00038">
    <property type="entry name" value="CAP_ED"/>
    <property type="match status" value="1"/>
</dbReference>
<comment type="caution">
    <text evidence="2">The sequence shown here is derived from an EMBL/GenBank/DDBJ whole genome shotgun (WGS) entry which is preliminary data.</text>
</comment>
<gene>
    <name evidence="2" type="ORF">NAT50_10475</name>
</gene>
<name>A0ABT0TQL3_9FLAO</name>
<sequence>MKDDNVRAFLKSFDILTNVEIDDFIELLTYKNLKKSEYFIKEGETCKQVAFVLSGSLRSYYISDKEEEITYCITFPNSLMTAYSSFLTAQPTQENIQAITNTELLIIPKNTFEELAQQSPNWIFFLKTIAEQQYIELEKRIFQLQRSDATKRYAEMLKNQPEYIQKIPLQYLASYLGITQRHLSRIRKEFSF</sequence>
<dbReference type="InterPro" id="IPR014710">
    <property type="entry name" value="RmlC-like_jellyroll"/>
</dbReference>
<dbReference type="InterPro" id="IPR018490">
    <property type="entry name" value="cNMP-bd_dom_sf"/>
</dbReference>
<reference evidence="2 3" key="1">
    <citation type="submission" date="2022-05" db="EMBL/GenBank/DDBJ databases">
        <title>Flavobacterium sp., isolated from activated sludge.</title>
        <authorList>
            <person name="Ran Q."/>
        </authorList>
    </citation>
    <scope>NUCLEOTIDE SEQUENCE [LARGE SCALE GENOMIC DNA]</scope>
    <source>
        <strain evidence="2 3">HXWNR70</strain>
    </source>
</reference>
<dbReference type="PANTHER" id="PTHR24567">
    <property type="entry name" value="CRP FAMILY TRANSCRIPTIONAL REGULATORY PROTEIN"/>
    <property type="match status" value="1"/>
</dbReference>
<dbReference type="PANTHER" id="PTHR24567:SF76">
    <property type="entry name" value="CYCLIC NUCLEOTIDE-BINDING DOMAIN PROTEIN"/>
    <property type="match status" value="1"/>
</dbReference>
<protein>
    <submittedName>
        <fullName evidence="2">Crp/Fnr family transcriptional regulator</fullName>
    </submittedName>
</protein>
<dbReference type="InterPro" id="IPR000595">
    <property type="entry name" value="cNMP-bd_dom"/>
</dbReference>
<dbReference type="RefSeq" id="WP_250593177.1">
    <property type="nucleotide sequence ID" value="NZ_JAMLJM010000008.1"/>
</dbReference>
<proteinExistence type="predicted"/>
<feature type="domain" description="Cyclic nucleotide-binding" evidence="1">
    <location>
        <begin position="9"/>
        <end position="115"/>
    </location>
</feature>
<organism evidence="2 3">
    <name type="scientific">Flavobacterium luminosum</name>
    <dbReference type="NCBI Taxonomy" id="2949086"/>
    <lineage>
        <taxon>Bacteria</taxon>
        <taxon>Pseudomonadati</taxon>
        <taxon>Bacteroidota</taxon>
        <taxon>Flavobacteriia</taxon>
        <taxon>Flavobacteriales</taxon>
        <taxon>Flavobacteriaceae</taxon>
        <taxon>Flavobacterium</taxon>
    </lineage>
</organism>
<dbReference type="InterPro" id="IPR050397">
    <property type="entry name" value="Env_Response_Regulators"/>
</dbReference>
<evidence type="ECO:0000313" key="2">
    <source>
        <dbReference type="EMBL" id="MCL9809782.1"/>
    </source>
</evidence>
<dbReference type="PROSITE" id="PS50042">
    <property type="entry name" value="CNMP_BINDING_3"/>
    <property type="match status" value="1"/>
</dbReference>
<dbReference type="SUPFAM" id="SSF51206">
    <property type="entry name" value="cAMP-binding domain-like"/>
    <property type="match status" value="1"/>
</dbReference>
<evidence type="ECO:0000259" key="1">
    <source>
        <dbReference type="PROSITE" id="PS50042"/>
    </source>
</evidence>
<accession>A0ABT0TQL3</accession>
<evidence type="ECO:0000313" key="3">
    <source>
        <dbReference type="Proteomes" id="UP001317191"/>
    </source>
</evidence>